<proteinExistence type="predicted"/>
<accession>A0A915PBP3</accession>
<evidence type="ECO:0000313" key="2">
    <source>
        <dbReference type="WBParaSite" id="scf7180000424056.g12158"/>
    </source>
</evidence>
<sequence length="120" mass="13330">MAQRATCPECRAEVGNQPTIFAQGQLCCSRTVPTAWNAMLIAAIQDVPSRLANRSWLERSTSLWTTTGTRNAFAVKDALVHWKAETTTWWIIDHMTWPVTGEGVSLFRTETTSSDSALSQ</sequence>
<evidence type="ECO:0000313" key="1">
    <source>
        <dbReference type="Proteomes" id="UP000887560"/>
    </source>
</evidence>
<dbReference type="WBParaSite" id="scf7180000424056.g12158">
    <property type="protein sequence ID" value="scf7180000424056.g12158"/>
    <property type="gene ID" value="scf7180000424056.g12158"/>
</dbReference>
<name>A0A915PBP3_9BILA</name>
<dbReference type="AlphaFoldDB" id="A0A915PBP3"/>
<keyword evidence="1" id="KW-1185">Reference proteome</keyword>
<protein>
    <submittedName>
        <fullName evidence="2">Uncharacterized protein</fullName>
    </submittedName>
</protein>
<organism evidence="1 2">
    <name type="scientific">Meloidogyne floridensis</name>
    <dbReference type="NCBI Taxonomy" id="298350"/>
    <lineage>
        <taxon>Eukaryota</taxon>
        <taxon>Metazoa</taxon>
        <taxon>Ecdysozoa</taxon>
        <taxon>Nematoda</taxon>
        <taxon>Chromadorea</taxon>
        <taxon>Rhabditida</taxon>
        <taxon>Tylenchina</taxon>
        <taxon>Tylenchomorpha</taxon>
        <taxon>Tylenchoidea</taxon>
        <taxon>Meloidogynidae</taxon>
        <taxon>Meloidogyninae</taxon>
        <taxon>Meloidogyne</taxon>
    </lineage>
</organism>
<dbReference type="Proteomes" id="UP000887560">
    <property type="component" value="Unplaced"/>
</dbReference>
<reference evidence="2" key="1">
    <citation type="submission" date="2022-11" db="UniProtKB">
        <authorList>
            <consortium name="WormBaseParasite"/>
        </authorList>
    </citation>
    <scope>IDENTIFICATION</scope>
</reference>